<gene>
    <name evidence="1" type="ORF">RE6C_00008</name>
</gene>
<proteinExistence type="predicted"/>
<evidence type="ECO:0000313" key="2">
    <source>
        <dbReference type="Proteomes" id="UP000011529"/>
    </source>
</evidence>
<dbReference type="Proteomes" id="UP000011529">
    <property type="component" value="Unassembled WGS sequence"/>
</dbReference>
<accession>M2BAT5</accession>
<dbReference type="EMBL" id="ANMO01000002">
    <property type="protein sequence ID" value="EMB19244.1"/>
    <property type="molecule type" value="Genomic_DNA"/>
</dbReference>
<dbReference type="PATRIC" id="fig|1263867.3.peg.8"/>
<keyword evidence="2" id="KW-1185">Reference proteome</keyword>
<reference evidence="1" key="1">
    <citation type="submission" date="2012-11" db="EMBL/GenBank/DDBJ databases">
        <title>Permanent draft genomes of Rhodopirellula europaea strain SH398 and 6C.</title>
        <authorList>
            <person name="Richter M."/>
            <person name="Richter-Heitmann T."/>
            <person name="Frank C."/>
            <person name="Harder J."/>
            <person name="Glockner F.O."/>
        </authorList>
    </citation>
    <scope>NUCLEOTIDE SEQUENCE</scope>
    <source>
        <strain evidence="1">6C</strain>
    </source>
</reference>
<evidence type="ECO:0000313" key="1">
    <source>
        <dbReference type="EMBL" id="EMB19244.1"/>
    </source>
</evidence>
<sequence length="43" mass="4493">MSSQLANATHSLAETLDRCGIRLVVSVSGVADLHHCSSVKCPV</sequence>
<dbReference type="AlphaFoldDB" id="M2BAT5"/>
<protein>
    <submittedName>
        <fullName evidence="1">Uncharacterized protein</fullName>
    </submittedName>
</protein>
<reference evidence="1" key="2">
    <citation type="journal article" date="2013" name="Mar. Genomics">
        <title>Expression of sulfatases in Rhodopirellula baltica and the diversity of sulfatases in the genus Rhodopirellula.</title>
        <authorList>
            <person name="Wegner C.E."/>
            <person name="Richter-Heitmann T."/>
            <person name="Klindworth A."/>
            <person name="Klockow C."/>
            <person name="Richter M."/>
            <person name="Achstetter T."/>
            <person name="Glockner F.O."/>
            <person name="Harder J."/>
        </authorList>
    </citation>
    <scope>NUCLEOTIDE SEQUENCE [LARGE SCALE GENOMIC DNA]</scope>
    <source>
        <strain evidence="1">6C</strain>
    </source>
</reference>
<name>M2BAT5_9BACT</name>
<comment type="caution">
    <text evidence="1">The sequence shown here is derived from an EMBL/GenBank/DDBJ whole genome shotgun (WGS) entry which is preliminary data.</text>
</comment>
<organism evidence="1 2">
    <name type="scientific">Rhodopirellula europaea 6C</name>
    <dbReference type="NCBI Taxonomy" id="1263867"/>
    <lineage>
        <taxon>Bacteria</taxon>
        <taxon>Pseudomonadati</taxon>
        <taxon>Planctomycetota</taxon>
        <taxon>Planctomycetia</taxon>
        <taxon>Pirellulales</taxon>
        <taxon>Pirellulaceae</taxon>
        <taxon>Rhodopirellula</taxon>
    </lineage>
</organism>